<name>A0A7U3Q3L3_9SPHI</name>
<dbReference type="RefSeq" id="WP_196097215.1">
    <property type="nucleotide sequence ID" value="NZ_CP064939.1"/>
</dbReference>
<evidence type="ECO:0000313" key="2">
    <source>
        <dbReference type="EMBL" id="QPH37903.1"/>
    </source>
</evidence>
<keyword evidence="1" id="KW-0812">Transmembrane</keyword>
<dbReference type="AlphaFoldDB" id="A0A7U3Q3L3"/>
<keyword evidence="1" id="KW-1133">Transmembrane helix</keyword>
<proteinExistence type="predicted"/>
<evidence type="ECO:0000256" key="1">
    <source>
        <dbReference type="SAM" id="Phobius"/>
    </source>
</evidence>
<protein>
    <submittedName>
        <fullName evidence="2">Uncharacterized protein</fullName>
    </submittedName>
</protein>
<dbReference type="EMBL" id="CP064939">
    <property type="protein sequence ID" value="QPH37903.1"/>
    <property type="molecule type" value="Genomic_DNA"/>
</dbReference>
<evidence type="ECO:0000313" key="3">
    <source>
        <dbReference type="Proteomes" id="UP000594759"/>
    </source>
</evidence>
<feature type="transmembrane region" description="Helical" evidence="1">
    <location>
        <begin position="15"/>
        <end position="35"/>
    </location>
</feature>
<dbReference type="KEGG" id="pex:IZT61_12370"/>
<keyword evidence="1" id="KW-0472">Membrane</keyword>
<dbReference type="Proteomes" id="UP000594759">
    <property type="component" value="Chromosome"/>
</dbReference>
<reference evidence="2 3" key="1">
    <citation type="submission" date="2020-11" db="EMBL/GenBank/DDBJ databases">
        <title>Pedobacter endophytica, an endophytic bacteria isolated form Carex pumila.</title>
        <authorList>
            <person name="Peng Y."/>
            <person name="Jiang L."/>
            <person name="Lee J."/>
        </authorList>
    </citation>
    <scope>NUCLEOTIDE SEQUENCE [LARGE SCALE GENOMIC DNA]</scope>
    <source>
        <strain evidence="2 3">JBR3-12</strain>
    </source>
</reference>
<sequence length="158" mass="17967">MSFITTMRTLNSVNIALLELIATVIGGLFALLLLYRGNQDKKLTQLLNIYDRLYSDPDIAKALYAIDKGSGLEELASKQVSEKYHVAALEMETDKLLKYLDFIGALVKTKKLSLKDLKPFSYELSIIKDNVQLTAYRNYLSSIKVNLNNLHYLLEEFP</sequence>
<gene>
    <name evidence="2" type="ORF">IZT61_12370</name>
</gene>
<accession>A0A7U3Q3L3</accession>
<keyword evidence="3" id="KW-1185">Reference proteome</keyword>
<organism evidence="2 3">
    <name type="scientific">Pedobacter endophyticus</name>
    <dbReference type="NCBI Taxonomy" id="2789740"/>
    <lineage>
        <taxon>Bacteria</taxon>
        <taxon>Pseudomonadati</taxon>
        <taxon>Bacteroidota</taxon>
        <taxon>Sphingobacteriia</taxon>
        <taxon>Sphingobacteriales</taxon>
        <taxon>Sphingobacteriaceae</taxon>
        <taxon>Pedobacter</taxon>
    </lineage>
</organism>